<reference evidence="2" key="1">
    <citation type="submission" date="2014-03" db="EMBL/GenBank/DDBJ databases">
        <authorList>
            <person name="Aksoy S."/>
            <person name="Warren W."/>
            <person name="Wilson R.K."/>
        </authorList>
    </citation>
    <scope>NUCLEOTIDE SEQUENCE [LARGE SCALE GENOMIC DNA]</scope>
    <source>
        <strain evidence="2">IAEA</strain>
    </source>
</reference>
<reference evidence="1" key="2">
    <citation type="submission" date="2020-05" db="UniProtKB">
        <authorList>
            <consortium name="EnsemblMetazoa"/>
        </authorList>
    </citation>
    <scope>IDENTIFICATION</scope>
    <source>
        <strain evidence="1">IAEA</strain>
    </source>
</reference>
<organism evidence="1 2">
    <name type="scientific">Glossina pallidipes</name>
    <name type="common">Tsetse fly</name>
    <dbReference type="NCBI Taxonomy" id="7398"/>
    <lineage>
        <taxon>Eukaryota</taxon>
        <taxon>Metazoa</taxon>
        <taxon>Ecdysozoa</taxon>
        <taxon>Arthropoda</taxon>
        <taxon>Hexapoda</taxon>
        <taxon>Insecta</taxon>
        <taxon>Pterygota</taxon>
        <taxon>Neoptera</taxon>
        <taxon>Endopterygota</taxon>
        <taxon>Diptera</taxon>
        <taxon>Brachycera</taxon>
        <taxon>Muscomorpha</taxon>
        <taxon>Hippoboscoidea</taxon>
        <taxon>Glossinidae</taxon>
        <taxon>Glossina</taxon>
    </lineage>
</organism>
<sequence>MYIKFIDITDMKDLGMTVFLLLFLSRLYAPFMPTEVAFLYTNIKANLKNIFVTCSDIPPHLAVNIYLNHATLISEKSESLRAEDVIIALSNFNLLIFTEDEVLLELTLTSSFTPGPDGIPSSFYKIIQKSFIELSSQFNSSTMQYWGVSCDFCTEGSFASVVYLPIALLL</sequence>
<dbReference type="Proteomes" id="UP000092445">
    <property type="component" value="Unassembled WGS sequence"/>
</dbReference>
<proteinExistence type="predicted"/>
<accession>A0A1A9ZA65</accession>
<dbReference type="VEuPathDB" id="VectorBase:GPAI008350"/>
<protein>
    <submittedName>
        <fullName evidence="1">Uncharacterized protein</fullName>
    </submittedName>
</protein>
<keyword evidence="2" id="KW-1185">Reference proteome</keyword>
<evidence type="ECO:0000313" key="2">
    <source>
        <dbReference type="Proteomes" id="UP000092445"/>
    </source>
</evidence>
<dbReference type="AlphaFoldDB" id="A0A1A9ZA65"/>
<dbReference type="EnsemblMetazoa" id="GPAI008350-RA">
    <property type="protein sequence ID" value="GPAI008350-PA"/>
    <property type="gene ID" value="GPAI008350"/>
</dbReference>
<evidence type="ECO:0000313" key="1">
    <source>
        <dbReference type="EnsemblMetazoa" id="GPAI008350-PA"/>
    </source>
</evidence>
<name>A0A1A9ZA65_GLOPL</name>